<feature type="region of interest" description="Disordered" evidence="3">
    <location>
        <begin position="307"/>
        <end position="386"/>
    </location>
</feature>
<evidence type="ECO:0000259" key="4">
    <source>
        <dbReference type="PROSITE" id="PS50139"/>
    </source>
</evidence>
<dbReference type="AlphaFoldDB" id="A0AAX6SSD9"/>
<dbReference type="Gene3D" id="1.10.10.10">
    <property type="entry name" value="Winged helix-like DNA-binding domain superfamily/Winged helix DNA-binding domain"/>
    <property type="match status" value="2"/>
</dbReference>
<keyword evidence="1" id="KW-0694">RNA-binding</keyword>
<dbReference type="GO" id="GO:0003726">
    <property type="term" value="F:double-stranded RNA adenosine deaminase activity"/>
    <property type="evidence" value="ECO:0007669"/>
    <property type="project" value="InterPro"/>
</dbReference>
<keyword evidence="5" id="KW-1185">Reference proteome</keyword>
<feature type="domain" description="Z-binding" evidence="4">
    <location>
        <begin position="8"/>
        <end position="70"/>
    </location>
</feature>
<dbReference type="CTD" id="81030"/>
<sequence>MAEATADPRTGGQLEQKILQALRKAGSAVHTRLLVKECQVLKQELNRVLYRMQKESKVSLVAPATWHLGGGDPGDAAPTQPAQPSIEERIHSFLEASGPCKALHIAKALGMRTAKDVNPDLYRMGISGLLSCDEKSKEWRVSRAGDSGIKNQSATIIYQQSSVNMIYQSQISIMNSEATQIGHGNVIAKQGQNGTTTAHRLPPVAPGDSPAQGPPAGIWGPQDIHIESSILRRVQMGHGNEMNLLGVPSEGPASSLSCSPPATAAGTDASFEARMPKQGPHQEEDTVQRIRIKSCYFEDATIGNSNKMTVISEAGRPGKDGRKDPGEQQEDPGPPPEASGSGSSFPPEVGRALPAVTLPTPELSALTLGNPDASEQSLSEGPRWEG</sequence>
<dbReference type="Pfam" id="PF02295">
    <property type="entry name" value="z-alpha"/>
    <property type="match status" value="2"/>
</dbReference>
<dbReference type="GO" id="GO:0003723">
    <property type="term" value="F:RNA binding"/>
    <property type="evidence" value="ECO:0007669"/>
    <property type="project" value="UniProtKB-KW"/>
</dbReference>
<dbReference type="RefSeq" id="XP_021110815.1">
    <property type="nucleotide sequence ID" value="XM_021255156.1"/>
</dbReference>
<dbReference type="GO" id="GO:0005634">
    <property type="term" value="C:nucleus"/>
    <property type="evidence" value="ECO:0007669"/>
    <property type="project" value="TreeGrafter"/>
</dbReference>
<accession>A0AAX6SSD9</accession>
<dbReference type="GO" id="GO:0003677">
    <property type="term" value="F:DNA binding"/>
    <property type="evidence" value="ECO:0007669"/>
    <property type="project" value="InterPro"/>
</dbReference>
<dbReference type="SUPFAM" id="SSF46785">
    <property type="entry name" value="Winged helix' DNA-binding domain"/>
    <property type="match status" value="2"/>
</dbReference>
<feature type="compositionally biased region" description="Low complexity" evidence="3">
    <location>
        <begin position="338"/>
        <end position="348"/>
    </location>
</feature>
<evidence type="ECO:0000313" key="5">
    <source>
        <dbReference type="Proteomes" id="UP000694906"/>
    </source>
</evidence>
<evidence type="ECO:0000313" key="6">
    <source>
        <dbReference type="RefSeq" id="XP_021110815.1"/>
    </source>
</evidence>
<reference evidence="6" key="1">
    <citation type="submission" date="2025-08" db="UniProtKB">
        <authorList>
            <consortium name="RefSeq"/>
        </authorList>
    </citation>
    <scope>IDENTIFICATION</scope>
</reference>
<evidence type="ECO:0000256" key="3">
    <source>
        <dbReference type="SAM" id="MobiDB-lite"/>
    </source>
</evidence>
<dbReference type="PROSITE" id="PS50139">
    <property type="entry name" value="Z_BINDING"/>
    <property type="match status" value="2"/>
</dbReference>
<dbReference type="PANTHER" id="PTHR14966">
    <property type="entry name" value="Z-DNA-BINDING PROTEIN 1"/>
    <property type="match status" value="1"/>
</dbReference>
<proteinExistence type="predicted"/>
<dbReference type="PANTHER" id="PTHR14966:SF0">
    <property type="entry name" value="Z-DNA-BINDING PROTEIN 1"/>
    <property type="match status" value="1"/>
</dbReference>
<dbReference type="GeneID" id="101706198"/>
<dbReference type="Proteomes" id="UP000694906">
    <property type="component" value="Unplaced"/>
</dbReference>
<gene>
    <name evidence="6" type="primary">Zbp1</name>
</gene>
<name>A0AAX6SSD9_HETGA</name>
<dbReference type="SMART" id="SM00550">
    <property type="entry name" value="Zalpha"/>
    <property type="match status" value="2"/>
</dbReference>
<keyword evidence="2" id="KW-0051">Antiviral defense</keyword>
<dbReference type="GO" id="GO:0060340">
    <property type="term" value="P:positive regulation of type I interferon-mediated signaling pathway"/>
    <property type="evidence" value="ECO:0007669"/>
    <property type="project" value="InterPro"/>
</dbReference>
<dbReference type="InterPro" id="IPR036390">
    <property type="entry name" value="WH_DNA-bd_sf"/>
</dbReference>
<dbReference type="InterPro" id="IPR042361">
    <property type="entry name" value="ZBP1"/>
</dbReference>
<feature type="compositionally biased region" description="Basic and acidic residues" evidence="3">
    <location>
        <begin position="316"/>
        <end position="326"/>
    </location>
</feature>
<feature type="region of interest" description="Disordered" evidence="3">
    <location>
        <begin position="242"/>
        <end position="266"/>
    </location>
</feature>
<evidence type="ECO:0000256" key="1">
    <source>
        <dbReference type="ARBA" id="ARBA00022884"/>
    </source>
</evidence>
<organism evidence="5 6">
    <name type="scientific">Heterocephalus glaber</name>
    <name type="common">Naked mole rat</name>
    <dbReference type="NCBI Taxonomy" id="10181"/>
    <lineage>
        <taxon>Eukaryota</taxon>
        <taxon>Metazoa</taxon>
        <taxon>Chordata</taxon>
        <taxon>Craniata</taxon>
        <taxon>Vertebrata</taxon>
        <taxon>Euteleostomi</taxon>
        <taxon>Mammalia</taxon>
        <taxon>Eutheria</taxon>
        <taxon>Euarchontoglires</taxon>
        <taxon>Glires</taxon>
        <taxon>Rodentia</taxon>
        <taxon>Hystricomorpha</taxon>
        <taxon>Bathyergidae</taxon>
        <taxon>Heterocephalus</taxon>
    </lineage>
</organism>
<dbReference type="InterPro" id="IPR042371">
    <property type="entry name" value="Z_dom"/>
</dbReference>
<evidence type="ECO:0000256" key="2">
    <source>
        <dbReference type="ARBA" id="ARBA00023118"/>
    </source>
</evidence>
<dbReference type="GO" id="GO:0051607">
    <property type="term" value="P:defense response to virus"/>
    <property type="evidence" value="ECO:0007669"/>
    <property type="project" value="UniProtKB-KW"/>
</dbReference>
<dbReference type="InterPro" id="IPR036388">
    <property type="entry name" value="WH-like_DNA-bd_sf"/>
</dbReference>
<protein>
    <submittedName>
        <fullName evidence="6">Z-DNA-binding protein 1</fullName>
    </submittedName>
</protein>
<feature type="domain" description="Z-binding" evidence="4">
    <location>
        <begin position="80"/>
        <end position="143"/>
    </location>
</feature>